<gene>
    <name evidence="1" type="ORF">B9O19_00475</name>
</gene>
<keyword evidence="2" id="KW-1185">Reference proteome</keyword>
<dbReference type="EMBL" id="CP020991">
    <property type="protein sequence ID" value="AUO18658.1"/>
    <property type="molecule type" value="Genomic_DNA"/>
</dbReference>
<evidence type="ECO:0000313" key="2">
    <source>
        <dbReference type="Proteomes" id="UP000235589"/>
    </source>
</evidence>
<dbReference type="InterPro" id="IPR049254">
    <property type="entry name" value="Phage_tail_terminator"/>
</dbReference>
<dbReference type="Pfam" id="PF20765">
    <property type="entry name" value="Phage_tail_terminator_8"/>
    <property type="match status" value="1"/>
</dbReference>
<dbReference type="KEGG" id="mpec:B9O19_00475"/>
<dbReference type="AlphaFoldDB" id="A0A2K9P241"/>
<evidence type="ECO:0000313" key="1">
    <source>
        <dbReference type="EMBL" id="AUO18658.1"/>
    </source>
</evidence>
<name>A0A2K9P241_9FIRM</name>
<proteinExistence type="predicted"/>
<organism evidence="1 2">
    <name type="scientific">Monoglobus pectinilyticus</name>
    <dbReference type="NCBI Taxonomy" id="1981510"/>
    <lineage>
        <taxon>Bacteria</taxon>
        <taxon>Bacillati</taxon>
        <taxon>Bacillota</taxon>
        <taxon>Clostridia</taxon>
        <taxon>Monoglobales</taxon>
        <taxon>Monoglobaceae</taxon>
        <taxon>Monoglobus</taxon>
    </lineage>
</organism>
<dbReference type="Proteomes" id="UP000235589">
    <property type="component" value="Chromosome"/>
</dbReference>
<sequence length="147" mass="17089">MNYLTNETIAGISNKLYSLFGENYKIYTEEIKQDLKKPCFYIVNLSVRNRVSLGLRYNHEQSFDIHFFPGKSGSRSEMLEIADKLMINLTFIQVQDKSYLYGSNINSQIVEDVLHVFVDYDVPMKIVKTDNEYMNNLEINGGMEYGD</sequence>
<accession>A0A2K9P241</accession>
<reference evidence="1 2" key="1">
    <citation type="submission" date="2017-04" db="EMBL/GenBank/DDBJ databases">
        <title>Monoglobus pectinilyticus 14 draft genome.</title>
        <authorList>
            <person name="Kim C."/>
            <person name="Rosendale D.I."/>
            <person name="Kelly W.J."/>
            <person name="Tannock G.W."/>
            <person name="Patchett M.L."/>
            <person name="Jordens J.Z."/>
        </authorList>
    </citation>
    <scope>NUCLEOTIDE SEQUENCE [LARGE SCALE GENOMIC DNA]</scope>
    <source>
        <strain evidence="1 2">14</strain>
    </source>
</reference>
<protein>
    <submittedName>
        <fullName evidence="1">Phage protein</fullName>
    </submittedName>
</protein>